<dbReference type="EMBL" id="FN668639">
    <property type="protein sequence ID" value="CBK20971.2"/>
    <property type="molecule type" value="Genomic_DNA"/>
</dbReference>
<dbReference type="PANTHER" id="PTHR22504:SF0">
    <property type="entry name" value="REPRESSOR OF RNA POLYMERASE III TRANSCRIPTION MAF1 HOMOLOG"/>
    <property type="match status" value="1"/>
</dbReference>
<keyword evidence="2" id="KW-1185">Reference proteome</keyword>
<accession>D8LXH6</accession>
<sequence length="119" mass="13738">MDSLFPRSTYRSQTTILGSPRCIRLTGSNVKPDHFCCVDSTSRAINEINRQLCEVPEIDFGSVWSEIDSAIQLRNCLVYSYLSDLSDDPLSEGQIWSFNYFFYNKELKKVLFFACTARR</sequence>
<dbReference type="PANTHER" id="PTHR22504">
    <property type="entry name" value="REPRESSOR OF RNA POLYMERASE III TRANSCRIPTION MAF1"/>
    <property type="match status" value="1"/>
</dbReference>
<protein>
    <recommendedName>
        <fullName evidence="3">Repressor of RNA polymerase III transcription</fullName>
    </recommendedName>
</protein>
<proteinExistence type="predicted"/>
<dbReference type="OrthoDB" id="277029at2759"/>
<dbReference type="Proteomes" id="UP000008312">
    <property type="component" value="Unassembled WGS sequence"/>
</dbReference>
<dbReference type="Pfam" id="PF09174">
    <property type="entry name" value="Maf1"/>
    <property type="match status" value="1"/>
</dbReference>
<evidence type="ECO:0008006" key="3">
    <source>
        <dbReference type="Google" id="ProtNLM"/>
    </source>
</evidence>
<dbReference type="InParanoid" id="D8LXH6"/>
<dbReference type="GeneID" id="24918477"/>
<name>D8LXH6_BLAHO</name>
<dbReference type="AlphaFoldDB" id="D8LXH6"/>
<dbReference type="GO" id="GO:0005634">
    <property type="term" value="C:nucleus"/>
    <property type="evidence" value="ECO:0007669"/>
    <property type="project" value="TreeGrafter"/>
</dbReference>
<dbReference type="Gene3D" id="3.40.1000.50">
    <property type="entry name" value="Repressor of RNA polymerase III transcription Maf1"/>
    <property type="match status" value="1"/>
</dbReference>
<dbReference type="GO" id="GO:0000994">
    <property type="term" value="F:RNA polymerase III core binding"/>
    <property type="evidence" value="ECO:0007669"/>
    <property type="project" value="TreeGrafter"/>
</dbReference>
<organism evidence="1">
    <name type="scientific">Blastocystis hominis</name>
    <dbReference type="NCBI Taxonomy" id="12968"/>
    <lineage>
        <taxon>Eukaryota</taxon>
        <taxon>Sar</taxon>
        <taxon>Stramenopiles</taxon>
        <taxon>Bigyra</taxon>
        <taxon>Opalozoa</taxon>
        <taxon>Opalinata</taxon>
        <taxon>Blastocystidae</taxon>
        <taxon>Blastocystis</taxon>
    </lineage>
</organism>
<evidence type="ECO:0000313" key="2">
    <source>
        <dbReference type="Proteomes" id="UP000008312"/>
    </source>
</evidence>
<gene>
    <name evidence="1" type="ORF">GSBLH_T00001204001</name>
</gene>
<dbReference type="InterPro" id="IPR038564">
    <property type="entry name" value="Maf1_sf"/>
</dbReference>
<dbReference type="RefSeq" id="XP_012895019.1">
    <property type="nucleotide sequence ID" value="XM_013039565.1"/>
</dbReference>
<dbReference type="GO" id="GO:0016480">
    <property type="term" value="P:negative regulation of transcription by RNA polymerase III"/>
    <property type="evidence" value="ECO:0007669"/>
    <property type="project" value="InterPro"/>
</dbReference>
<evidence type="ECO:0000313" key="1">
    <source>
        <dbReference type="EMBL" id="CBK20971.2"/>
    </source>
</evidence>
<reference evidence="1" key="1">
    <citation type="submission" date="2010-02" db="EMBL/GenBank/DDBJ databases">
        <title>Sequencing and annotation of the Blastocystis hominis genome.</title>
        <authorList>
            <person name="Wincker P."/>
        </authorList>
    </citation>
    <scope>NUCLEOTIDE SEQUENCE</scope>
    <source>
        <strain evidence="1">Singapore isolate B</strain>
    </source>
</reference>
<dbReference type="InterPro" id="IPR015257">
    <property type="entry name" value="Maf1"/>
</dbReference>